<feature type="non-terminal residue" evidence="1">
    <location>
        <position position="281"/>
    </location>
</feature>
<comment type="caution">
    <text evidence="1">The sequence shown here is derived from an EMBL/GenBank/DDBJ whole genome shotgun (WGS) entry which is preliminary data.</text>
</comment>
<evidence type="ECO:0000313" key="1">
    <source>
        <dbReference type="EMBL" id="CAG8644236.1"/>
    </source>
</evidence>
<protein>
    <submittedName>
        <fullName evidence="1">10059_t:CDS:1</fullName>
    </submittedName>
</protein>
<keyword evidence="2" id="KW-1185">Reference proteome</keyword>
<proteinExistence type="predicted"/>
<reference evidence="1" key="1">
    <citation type="submission" date="2021-06" db="EMBL/GenBank/DDBJ databases">
        <authorList>
            <person name="Kallberg Y."/>
            <person name="Tangrot J."/>
            <person name="Rosling A."/>
        </authorList>
    </citation>
    <scope>NUCLEOTIDE SEQUENCE</scope>
    <source>
        <strain evidence="1">BR232B</strain>
    </source>
</reference>
<accession>A0A9N9DPR0</accession>
<organism evidence="1 2">
    <name type="scientific">Paraglomus brasilianum</name>
    <dbReference type="NCBI Taxonomy" id="144538"/>
    <lineage>
        <taxon>Eukaryota</taxon>
        <taxon>Fungi</taxon>
        <taxon>Fungi incertae sedis</taxon>
        <taxon>Mucoromycota</taxon>
        <taxon>Glomeromycotina</taxon>
        <taxon>Glomeromycetes</taxon>
        <taxon>Paraglomerales</taxon>
        <taxon>Paraglomeraceae</taxon>
        <taxon>Paraglomus</taxon>
    </lineage>
</organism>
<dbReference type="Proteomes" id="UP000789739">
    <property type="component" value="Unassembled WGS sequence"/>
</dbReference>
<gene>
    <name evidence="1" type="ORF">PBRASI_LOCUS9940</name>
</gene>
<evidence type="ECO:0000313" key="2">
    <source>
        <dbReference type="Proteomes" id="UP000789739"/>
    </source>
</evidence>
<name>A0A9N9DPR0_9GLOM</name>
<sequence length="281" mass="31911">YPSSPALQQNDEEDEWQHVAYPVFNGTNPRNWISDMEIAFIANTIGADANLRKIGLAVLHSELFLTKYANEANRTQASQQAYLRMQKVEESVDEYYNSLQEKWIEIGAVDAMPERTKVNKFNPSNPPKASGRRVIGRDSVKKLAQYIKETEEDPDPEEIYKLAYNLVESGPTEISKSSRHKLLQKELRKLGADYLTIEATYVPDIAYTSIKKQRESQELCEDKGVTGLNYELQYLPENEEYTDYTCKKGSGDLLWSQFVSAPGPKSFAGSSDNEKNLVSFL</sequence>
<dbReference type="EMBL" id="CAJVPI010002490">
    <property type="protein sequence ID" value="CAG8644236.1"/>
    <property type="molecule type" value="Genomic_DNA"/>
</dbReference>
<dbReference type="AlphaFoldDB" id="A0A9N9DPR0"/>